<dbReference type="AlphaFoldDB" id="A0A0A6PA28"/>
<accession>A0A0A6PA28</accession>
<dbReference type="Proteomes" id="UP000030428">
    <property type="component" value="Unassembled WGS sequence"/>
</dbReference>
<feature type="domain" description="Antitoxin SocA-like Panacea" evidence="1">
    <location>
        <begin position="32"/>
        <end position="137"/>
    </location>
</feature>
<evidence type="ECO:0000313" key="2">
    <source>
        <dbReference type="EMBL" id="KHD07094.1"/>
    </source>
</evidence>
<proteinExistence type="predicted"/>
<comment type="caution">
    <text evidence="2">The sequence shown here is derived from an EMBL/GenBank/DDBJ whole genome shotgun (WGS) entry which is preliminary data.</text>
</comment>
<evidence type="ECO:0000313" key="3">
    <source>
        <dbReference type="Proteomes" id="UP000030428"/>
    </source>
</evidence>
<name>A0A0A6PA28_9GAMM</name>
<dbReference type="EMBL" id="JSZA02000029">
    <property type="protein sequence ID" value="KHD07094.1"/>
    <property type="molecule type" value="Genomic_DNA"/>
</dbReference>
<gene>
    <name evidence="2" type="ORF">PN36_09560</name>
</gene>
<dbReference type="Pfam" id="PF13274">
    <property type="entry name" value="SocA_Panacea"/>
    <property type="match status" value="1"/>
</dbReference>
<protein>
    <recommendedName>
        <fullName evidence="1">Antitoxin SocA-like Panacea domain-containing protein</fullName>
    </recommendedName>
</protein>
<dbReference type="InterPro" id="IPR025272">
    <property type="entry name" value="SocA_Panacea"/>
</dbReference>
<reference evidence="2 3" key="1">
    <citation type="journal article" date="2016" name="Front. Microbiol.">
        <title>Single-Cell (Meta-)Genomics of a Dimorphic Candidatus Thiomargarita nelsonii Reveals Genomic Plasticity.</title>
        <authorList>
            <person name="Flood B.E."/>
            <person name="Fliss P."/>
            <person name="Jones D.S."/>
            <person name="Dick G.J."/>
            <person name="Jain S."/>
            <person name="Kaster A.K."/>
            <person name="Winkel M."/>
            <person name="Mussmann M."/>
            <person name="Bailey J."/>
        </authorList>
    </citation>
    <scope>NUCLEOTIDE SEQUENCE [LARGE SCALE GENOMIC DNA]</scope>
    <source>
        <strain evidence="2">Hydrate Ridge</strain>
    </source>
</reference>
<keyword evidence="3" id="KW-1185">Reference proteome</keyword>
<evidence type="ECO:0000259" key="1">
    <source>
        <dbReference type="Pfam" id="PF13274"/>
    </source>
</evidence>
<organism evidence="2 3">
    <name type="scientific">Candidatus Thiomargarita nelsonii</name>
    <dbReference type="NCBI Taxonomy" id="1003181"/>
    <lineage>
        <taxon>Bacteria</taxon>
        <taxon>Pseudomonadati</taxon>
        <taxon>Pseudomonadota</taxon>
        <taxon>Gammaproteobacteria</taxon>
        <taxon>Thiotrichales</taxon>
        <taxon>Thiotrichaceae</taxon>
        <taxon>Thiomargarita</taxon>
    </lineage>
</organism>
<sequence>MKTPALKKLQQIIAHCIAYGAMKDGKITKTKLAKLVYLVDFAKFYKFLVPMTGFEYKKLPFGPVTVEFFSVLEYMISHGILLEEKKGAANLLFLIEEPEMDQLSEPEIELIKEIAQKWCQHNTESIVDFTHEQLPWKISRYNEVIPYELITQEAPENVY</sequence>